<organism evidence="1 2">
    <name type="scientific">Dibothriocephalus latus</name>
    <name type="common">Fish tapeworm</name>
    <name type="synonym">Diphyllobothrium latum</name>
    <dbReference type="NCBI Taxonomy" id="60516"/>
    <lineage>
        <taxon>Eukaryota</taxon>
        <taxon>Metazoa</taxon>
        <taxon>Spiralia</taxon>
        <taxon>Lophotrochozoa</taxon>
        <taxon>Platyhelminthes</taxon>
        <taxon>Cestoda</taxon>
        <taxon>Eucestoda</taxon>
        <taxon>Diphyllobothriidea</taxon>
        <taxon>Diphyllobothriidae</taxon>
        <taxon>Dibothriocephalus</taxon>
    </lineage>
</organism>
<evidence type="ECO:0000313" key="1">
    <source>
        <dbReference type="EMBL" id="VDN12706.1"/>
    </source>
</evidence>
<reference evidence="1 2" key="1">
    <citation type="submission" date="2018-11" db="EMBL/GenBank/DDBJ databases">
        <authorList>
            <consortium name="Pathogen Informatics"/>
        </authorList>
    </citation>
    <scope>NUCLEOTIDE SEQUENCE [LARGE SCALE GENOMIC DNA]</scope>
</reference>
<name>A0A3P7P3V5_DIBLA</name>
<dbReference type="AlphaFoldDB" id="A0A3P7P3V5"/>
<sequence length="58" mass="6374">MVSVRKKRGRSSARRGLVVFHDMESAKKMFAAQPHILYGAKIGVSAAGKNQADDEDTR</sequence>
<protein>
    <recommendedName>
        <fullName evidence="3">RRM domain-containing protein</fullName>
    </recommendedName>
</protein>
<gene>
    <name evidence="1" type="ORF">DILT_LOCUS8537</name>
</gene>
<keyword evidence="2" id="KW-1185">Reference proteome</keyword>
<accession>A0A3P7P3V5</accession>
<proteinExistence type="predicted"/>
<dbReference type="Proteomes" id="UP000281553">
    <property type="component" value="Unassembled WGS sequence"/>
</dbReference>
<evidence type="ECO:0008006" key="3">
    <source>
        <dbReference type="Google" id="ProtNLM"/>
    </source>
</evidence>
<dbReference type="EMBL" id="UYRU01054544">
    <property type="protein sequence ID" value="VDN12706.1"/>
    <property type="molecule type" value="Genomic_DNA"/>
</dbReference>
<evidence type="ECO:0000313" key="2">
    <source>
        <dbReference type="Proteomes" id="UP000281553"/>
    </source>
</evidence>